<evidence type="ECO:0000259" key="3">
    <source>
        <dbReference type="PROSITE" id="PS51918"/>
    </source>
</evidence>
<protein>
    <recommendedName>
        <fullName evidence="2">Heme chaperone HemW</fullName>
    </recommendedName>
</protein>
<evidence type="ECO:0000313" key="5">
    <source>
        <dbReference type="Proteomes" id="UP000028945"/>
    </source>
</evidence>
<dbReference type="PANTHER" id="PTHR13932:SF5">
    <property type="entry name" value="RADICAL S-ADENOSYL METHIONINE DOMAIN-CONTAINING PROTEIN 1, MITOCHONDRIAL"/>
    <property type="match status" value="1"/>
</dbReference>
<proteinExistence type="inferred from homology"/>
<dbReference type="NCBIfam" id="TIGR00539">
    <property type="entry name" value="hemN_rel"/>
    <property type="match status" value="1"/>
</dbReference>
<dbReference type="SFLD" id="SFLDF00288">
    <property type="entry name" value="HemN-like__clustered_with_nucl"/>
    <property type="match status" value="1"/>
</dbReference>
<keyword evidence="2" id="KW-0963">Cytoplasm</keyword>
<dbReference type="KEGG" id="bpsi:IX83_04170"/>
<dbReference type="GO" id="GO:0051539">
    <property type="term" value="F:4 iron, 4 sulfur cluster binding"/>
    <property type="evidence" value="ECO:0007669"/>
    <property type="project" value="UniProtKB-UniRule"/>
</dbReference>
<dbReference type="SFLD" id="SFLDG01065">
    <property type="entry name" value="anaerobic_coproporphyrinogen-I"/>
    <property type="match status" value="1"/>
</dbReference>
<dbReference type="GO" id="GO:0046872">
    <property type="term" value="F:metal ion binding"/>
    <property type="evidence" value="ECO:0007669"/>
    <property type="project" value="UniProtKB-UniRule"/>
</dbReference>
<accession>A0A077DCJ8</accession>
<keyword evidence="2" id="KW-0004">4Fe-4S</keyword>
<comment type="subcellular location">
    <subcellularLocation>
        <location evidence="2">Cytoplasm</location>
    </subcellularLocation>
</comment>
<dbReference type="SFLD" id="SFLDS00029">
    <property type="entry name" value="Radical_SAM"/>
    <property type="match status" value="1"/>
</dbReference>
<dbReference type="InterPro" id="IPR010723">
    <property type="entry name" value="HemN_C"/>
</dbReference>
<dbReference type="GO" id="GO:0006779">
    <property type="term" value="P:porphyrin-containing compound biosynthetic process"/>
    <property type="evidence" value="ECO:0007669"/>
    <property type="project" value="InterPro"/>
</dbReference>
<sequence length="400" mass="45163">MPPLSLYIHVPWCVQKCPYCDFNSHGIGQQSSDQVIQFFYSKQSLPVAQEIPEERYFQALKSDLEQQLPDFWGRPIYSVFFGGGTPSLLSAETIDRILSMVRSYCQLVPDAEITLEANPGTAEAARFADYVSAGVNRFSLGIQSFDDTLLRRIGRIHDAHQARCAIEMAQKLTHRVNLDIMFGLPGQSLEASKKDIQEALSYGTEHLSLYQFTLEPNTYFATHVPDDLPDDECLFEMQEQAEHLTAAVGMERYEVSAYARGVSARCLHNLNYWSFGDYIGIGPGAHGKISFPNRIMRTVKVSHPERWIQACLQQDGSHVNTHDVTVDDLPFEFMLNALRLKNGVPTHYYQDHTGLPLNTVMKSIDRAVQKGLMSDDPLVIKTTETGWRFLSDVQSLFLEA</sequence>
<keyword evidence="5" id="KW-1185">Reference proteome</keyword>
<comment type="similarity">
    <text evidence="1">Belongs to the anaerobic coproporphyrinogen-III oxidase family. HemW subfamily.</text>
</comment>
<keyword evidence="2" id="KW-0949">S-adenosyl-L-methionine</keyword>
<keyword evidence="2" id="KW-0143">Chaperone</keyword>
<dbReference type="CDD" id="cd01335">
    <property type="entry name" value="Radical_SAM"/>
    <property type="match status" value="1"/>
</dbReference>
<evidence type="ECO:0000313" key="4">
    <source>
        <dbReference type="EMBL" id="AIL32610.1"/>
    </source>
</evidence>
<dbReference type="InterPro" id="IPR058240">
    <property type="entry name" value="rSAM_sf"/>
</dbReference>
<dbReference type="InterPro" id="IPR034505">
    <property type="entry name" value="Coproporphyrinogen-III_oxidase"/>
</dbReference>
<evidence type="ECO:0000256" key="1">
    <source>
        <dbReference type="ARBA" id="ARBA00006100"/>
    </source>
</evidence>
<dbReference type="Gene3D" id="3.30.750.200">
    <property type="match status" value="1"/>
</dbReference>
<dbReference type="Pfam" id="PF06969">
    <property type="entry name" value="HemN_C"/>
    <property type="match status" value="1"/>
</dbReference>
<organism evidence="4 5">
    <name type="scientific">Basilea psittacipulmonis DSM 24701</name>
    <dbReference type="NCBI Taxonomy" id="1072685"/>
    <lineage>
        <taxon>Bacteria</taxon>
        <taxon>Pseudomonadati</taxon>
        <taxon>Pseudomonadota</taxon>
        <taxon>Betaproteobacteria</taxon>
        <taxon>Burkholderiales</taxon>
        <taxon>Alcaligenaceae</taxon>
        <taxon>Basilea</taxon>
    </lineage>
</organism>
<dbReference type="PANTHER" id="PTHR13932">
    <property type="entry name" value="COPROPORPHYRINIGEN III OXIDASE"/>
    <property type="match status" value="1"/>
</dbReference>
<dbReference type="GO" id="GO:0005737">
    <property type="term" value="C:cytoplasm"/>
    <property type="evidence" value="ECO:0007669"/>
    <property type="project" value="UniProtKB-SubCell"/>
</dbReference>
<dbReference type="SUPFAM" id="SSF102114">
    <property type="entry name" value="Radical SAM enzymes"/>
    <property type="match status" value="1"/>
</dbReference>
<dbReference type="SMART" id="SM00729">
    <property type="entry name" value="Elp3"/>
    <property type="match status" value="1"/>
</dbReference>
<dbReference type="InterPro" id="IPR004559">
    <property type="entry name" value="HemW-like"/>
</dbReference>
<comment type="function">
    <text evidence="2">Probably acts as a heme chaperone, transferring heme to an unknown acceptor. Binds one molecule of heme per monomer, possibly covalently. Binds 1 [4Fe-4S] cluster. The cluster is coordinated with 3 cysteines and an exchangeable S-adenosyl-L-methionine.</text>
</comment>
<keyword evidence="2" id="KW-0411">Iron-sulfur</keyword>
<reference evidence="4 5" key="1">
    <citation type="journal article" date="2014" name="BMC Genomics">
        <title>A genomic perspective on a new bacterial genus and species from the Alcaligenaceae family, Basilea psittacipulmonis.</title>
        <authorList>
            <person name="Whiteson K.L."/>
            <person name="Hernandez D."/>
            <person name="Lazarevic V."/>
            <person name="Gaia N."/>
            <person name="Farinelli L."/>
            <person name="Francois P."/>
            <person name="Pilo P."/>
            <person name="Frey J."/>
            <person name="Schrenzel J."/>
        </authorList>
    </citation>
    <scope>NUCLEOTIDE SEQUENCE [LARGE SCALE GENOMIC DNA]</scope>
    <source>
        <strain evidence="4 5">DSM 24701</strain>
    </source>
</reference>
<keyword evidence="2" id="KW-0349">Heme</keyword>
<dbReference type="EMBL" id="CP009238">
    <property type="protein sequence ID" value="AIL32610.1"/>
    <property type="molecule type" value="Genomic_DNA"/>
</dbReference>
<dbReference type="HOGENOM" id="CLU_027579_2_1_4"/>
<dbReference type="InterPro" id="IPR006638">
    <property type="entry name" value="Elp3/MiaA/NifB-like_rSAM"/>
</dbReference>
<dbReference type="PROSITE" id="PS51918">
    <property type="entry name" value="RADICAL_SAM"/>
    <property type="match status" value="1"/>
</dbReference>
<dbReference type="STRING" id="1072685.IX83_04170"/>
<evidence type="ECO:0000256" key="2">
    <source>
        <dbReference type="RuleBase" id="RU364116"/>
    </source>
</evidence>
<dbReference type="eggNOG" id="COG0635">
    <property type="taxonomic scope" value="Bacteria"/>
</dbReference>
<feature type="domain" description="Radical SAM core" evidence="3">
    <location>
        <begin position="1"/>
        <end position="254"/>
    </location>
</feature>
<keyword evidence="2" id="KW-0408">Iron</keyword>
<gene>
    <name evidence="4" type="ORF">IX83_04170</name>
</gene>
<name>A0A077DCJ8_9BURK</name>
<dbReference type="AlphaFoldDB" id="A0A077DCJ8"/>
<dbReference type="Proteomes" id="UP000028945">
    <property type="component" value="Chromosome"/>
</dbReference>
<dbReference type="InterPro" id="IPR007197">
    <property type="entry name" value="rSAM"/>
</dbReference>
<dbReference type="SFLD" id="SFLDF00562">
    <property type="entry name" value="HemN-like__clustered_with_heat"/>
    <property type="match status" value="1"/>
</dbReference>
<dbReference type="GO" id="GO:0004109">
    <property type="term" value="F:coproporphyrinogen oxidase activity"/>
    <property type="evidence" value="ECO:0007669"/>
    <property type="project" value="InterPro"/>
</dbReference>
<keyword evidence="2" id="KW-0479">Metal-binding</keyword>
<dbReference type="Pfam" id="PF04055">
    <property type="entry name" value="Radical_SAM"/>
    <property type="match status" value="1"/>
</dbReference>